<dbReference type="InterPro" id="IPR027417">
    <property type="entry name" value="P-loop_NTPase"/>
</dbReference>
<name>A0A8H6HAI4_9AGAR</name>
<feature type="compositionally biased region" description="Basic and acidic residues" evidence="5">
    <location>
        <begin position="635"/>
        <end position="653"/>
    </location>
</feature>
<dbReference type="Proteomes" id="UP000521943">
    <property type="component" value="Unassembled WGS sequence"/>
</dbReference>
<feature type="region of interest" description="Disordered" evidence="5">
    <location>
        <begin position="54"/>
        <end position="108"/>
    </location>
</feature>
<dbReference type="GO" id="GO:0000329">
    <property type="term" value="C:fungal-type vacuole membrane"/>
    <property type="evidence" value="ECO:0007669"/>
    <property type="project" value="UniProtKB-ARBA"/>
</dbReference>
<accession>A0A8H6HAI4</accession>
<keyword evidence="8" id="KW-1185">Reference proteome</keyword>
<dbReference type="InterPro" id="IPR003439">
    <property type="entry name" value="ABC_transporter-like_ATP-bd"/>
</dbReference>
<evidence type="ECO:0000313" key="7">
    <source>
        <dbReference type="EMBL" id="KAF6742313.1"/>
    </source>
</evidence>
<dbReference type="EMBL" id="JACGCI010000188">
    <property type="protein sequence ID" value="KAF6742313.1"/>
    <property type="molecule type" value="Genomic_DNA"/>
</dbReference>
<evidence type="ECO:0000256" key="4">
    <source>
        <dbReference type="ARBA" id="ARBA00022840"/>
    </source>
</evidence>
<organism evidence="7 8">
    <name type="scientific">Ephemerocybe angulata</name>
    <dbReference type="NCBI Taxonomy" id="980116"/>
    <lineage>
        <taxon>Eukaryota</taxon>
        <taxon>Fungi</taxon>
        <taxon>Dikarya</taxon>
        <taxon>Basidiomycota</taxon>
        <taxon>Agaricomycotina</taxon>
        <taxon>Agaricomycetes</taxon>
        <taxon>Agaricomycetidae</taxon>
        <taxon>Agaricales</taxon>
        <taxon>Agaricineae</taxon>
        <taxon>Psathyrellaceae</taxon>
        <taxon>Ephemerocybe</taxon>
    </lineage>
</organism>
<dbReference type="GO" id="GO:0042626">
    <property type="term" value="F:ATPase-coupled transmembrane transporter activity"/>
    <property type="evidence" value="ECO:0007669"/>
    <property type="project" value="TreeGrafter"/>
</dbReference>
<dbReference type="GO" id="GO:0016887">
    <property type="term" value="F:ATP hydrolysis activity"/>
    <property type="evidence" value="ECO:0007669"/>
    <property type="project" value="InterPro"/>
</dbReference>
<keyword evidence="4" id="KW-0067">ATP-binding</keyword>
<feature type="compositionally biased region" description="Acidic residues" evidence="5">
    <location>
        <begin position="656"/>
        <end position="665"/>
    </location>
</feature>
<dbReference type="PANTHER" id="PTHR24223">
    <property type="entry name" value="ATP-BINDING CASSETTE SUB-FAMILY C"/>
    <property type="match status" value="1"/>
</dbReference>
<evidence type="ECO:0000259" key="6">
    <source>
        <dbReference type="Pfam" id="PF00005"/>
    </source>
</evidence>
<evidence type="ECO:0000256" key="5">
    <source>
        <dbReference type="SAM" id="MobiDB-lite"/>
    </source>
</evidence>
<comment type="caution">
    <text evidence="7">The sequence shown here is derived from an EMBL/GenBank/DDBJ whole genome shotgun (WGS) entry which is preliminary data.</text>
</comment>
<dbReference type="GO" id="GO:0005524">
    <property type="term" value="F:ATP binding"/>
    <property type="evidence" value="ECO:0007669"/>
    <property type="project" value="UniProtKB-KW"/>
</dbReference>
<gene>
    <name evidence="7" type="ORF">DFP72DRAFT_860631</name>
</gene>
<protein>
    <recommendedName>
        <fullName evidence="6">ABC transporter domain-containing protein</fullName>
    </recommendedName>
</protein>
<dbReference type="PANTHER" id="PTHR24223:SF443">
    <property type="entry name" value="MULTIDRUG-RESISTANCE LIKE PROTEIN 1, ISOFORM I"/>
    <property type="match status" value="1"/>
</dbReference>
<evidence type="ECO:0000256" key="1">
    <source>
        <dbReference type="ARBA" id="ARBA00004127"/>
    </source>
</evidence>
<feature type="compositionally biased region" description="Basic and acidic residues" evidence="5">
    <location>
        <begin position="72"/>
        <end position="84"/>
    </location>
</feature>
<feature type="region of interest" description="Disordered" evidence="5">
    <location>
        <begin position="601"/>
        <end position="670"/>
    </location>
</feature>
<dbReference type="OrthoDB" id="3247418at2759"/>
<evidence type="ECO:0000256" key="3">
    <source>
        <dbReference type="ARBA" id="ARBA00022741"/>
    </source>
</evidence>
<keyword evidence="3" id="KW-0547">Nucleotide-binding</keyword>
<dbReference type="InterPro" id="IPR050173">
    <property type="entry name" value="ABC_transporter_C-like"/>
</dbReference>
<proteinExistence type="predicted"/>
<dbReference type="Gene3D" id="3.40.50.300">
    <property type="entry name" value="P-loop containing nucleotide triphosphate hydrolases"/>
    <property type="match status" value="1"/>
</dbReference>
<sequence>MHELAWNSMVNELSLSGNAVNATTQEFYGGNWHTQVVCTCVSYGCGRKNFTNEFGQHQPGKLVSTTTKRKHEQKDEQSGLDRRNPSLQANQTPRGPRKTSPEPMAPAEDLPAAQRREKGMDIQATGDAEPSVAGYRQSIYALLCILATWLHLSAGLSREATNMVLKICGIVIAMALRLSALLHDPPPNDQSVKKGSLANSSSPSAVAESLKKSLPTDVRTAITALSIEPTIDRAVCCPRCLARYKLENLPEKCYWRENSRTRPCNEPLWTTRTTRNGACTVPRRLYATQDFDSWLQFWLSQPGTEDAIAKSYTHQRSPGPQMRSIWDSPAWKSLGNFTTTEGNLTFTFYIDWFNPLTNKIAGKSVSCGAIMFFCLNLPHELQHLPENTFFAGITPPPKEPNVTAITNLLDPIIERFDYLYRVGKSFRTFNHPEGRLIRAAILVAIGDLRAMRKAMGFAGVGSNRHFCSFCTLHKDNIDELDITKLTPRDDVEVKIAAQESHDAPTVKKKIEIFKKHGVRWTSLHLLDYYRSPVKHTMLGLMHNWIEGILQHHARIFWGIGLTTVNAEKELAKVAFKERNAPPESEETVQAADSMALDDELESLQSQAVPPHLSRSTSMEIDSPSSLYSPSTPRSDASDSEHGTDTEETEKAQDWDAGNDDDDIDDLTSGPISKVFSDDEMEFLHQGLSDAVVPSYLARLLRTSLKADQWLIGFSVFFPLILPELWAANGAKRKLDLLDNFAHLVTCTNIVCSSSVSNEDADRYTEHYVEYRRSARDLFSRSSSRPNHHYAMHNGPHMKFYGPLMPLSEYPYETHNGTLQKIKTNHHLWELDLTMLRNICRRGRLQAIFKEKPLLGVNELFSSAMDLFRTASGTGATSEGLEVHLQSTEAETALFNGSGTPLPEHIYNKLLSYLATKEPESIYRHRSAVPHPAGANVLTNYAQHQSHFIWKTRPYSIYSKHIGNSSISYVGDDGEVNAGFIQSIFTQVLQRATRTFFVVHPHLPLSPADNALNPYSRYPGMLAAVVYDTYQPEQAQIIIESDRIIGHVAFRRRPSGTFGIDHPTLILCFWVEVGEGGELGPRARLGFDASETTLRQRGRGRTRALTWARVDSQDAPWGEVVATGPRGGAAGREGSSIPFAPTQTGVFVGINLSVKKGELVGILGRVGAGKTSLLSAIVGEMTRREGEVIVRGTIAYPPQNPRILSATVRVHANLRYKYYSRARACPLELCQVAGAVRPRGRLTALSIVAGDEYEAETMGEDLWPGGKHQRRNGTIAAAVVVVWDKKNRIALLSRRQRCSEPRPIPTSAMTTRTSDPRATRTAQRQTQSYERHRRRTWQYDTSARAAVSGHEPLSWGTRKKYTPRAATCTTMAPDVNAREHYDDSPPARIKKGRTSQAKNQSHLVRVGE</sequence>
<evidence type="ECO:0000256" key="2">
    <source>
        <dbReference type="ARBA" id="ARBA00022737"/>
    </source>
</evidence>
<comment type="subcellular location">
    <subcellularLocation>
        <location evidence="1">Endomembrane system</location>
        <topology evidence="1">Multi-pass membrane protein</topology>
    </subcellularLocation>
</comment>
<evidence type="ECO:0000313" key="8">
    <source>
        <dbReference type="Proteomes" id="UP000521943"/>
    </source>
</evidence>
<dbReference type="GO" id="GO:0012505">
    <property type="term" value="C:endomembrane system"/>
    <property type="evidence" value="ECO:0007669"/>
    <property type="project" value="UniProtKB-SubCell"/>
</dbReference>
<keyword evidence="2" id="KW-0677">Repeat</keyword>
<feature type="compositionally biased region" description="Basic and acidic residues" evidence="5">
    <location>
        <begin position="1375"/>
        <end position="1384"/>
    </location>
</feature>
<feature type="region of interest" description="Disordered" evidence="5">
    <location>
        <begin position="1294"/>
        <end position="1333"/>
    </location>
</feature>
<dbReference type="Pfam" id="PF00005">
    <property type="entry name" value="ABC_tran"/>
    <property type="match status" value="1"/>
</dbReference>
<feature type="region of interest" description="Disordered" evidence="5">
    <location>
        <begin position="1369"/>
        <end position="1407"/>
    </location>
</feature>
<feature type="domain" description="ABC transporter" evidence="6">
    <location>
        <begin position="1148"/>
        <end position="1198"/>
    </location>
</feature>
<feature type="compositionally biased region" description="Polar residues" evidence="5">
    <location>
        <begin position="602"/>
        <end position="634"/>
    </location>
</feature>
<dbReference type="SUPFAM" id="SSF52540">
    <property type="entry name" value="P-loop containing nucleoside triphosphate hydrolases"/>
    <property type="match status" value="1"/>
</dbReference>
<reference evidence="7 8" key="1">
    <citation type="submission" date="2020-07" db="EMBL/GenBank/DDBJ databases">
        <title>Comparative genomics of pyrophilous fungi reveals a link between fire events and developmental genes.</title>
        <authorList>
            <consortium name="DOE Joint Genome Institute"/>
            <person name="Steindorff A.S."/>
            <person name="Carver A."/>
            <person name="Calhoun S."/>
            <person name="Stillman K."/>
            <person name="Liu H."/>
            <person name="Lipzen A."/>
            <person name="Pangilinan J."/>
            <person name="Labutti K."/>
            <person name="Bruns T.D."/>
            <person name="Grigoriev I.V."/>
        </authorList>
    </citation>
    <scope>NUCLEOTIDE SEQUENCE [LARGE SCALE GENOMIC DNA]</scope>
    <source>
        <strain evidence="7 8">CBS 144469</strain>
    </source>
</reference>